<reference evidence="2 3" key="1">
    <citation type="submission" date="2014-12" db="EMBL/GenBank/DDBJ databases">
        <title>Draft genome sequences of 29 type strains of Enterococci.</title>
        <authorList>
            <person name="Zhong Z."/>
            <person name="Sun Z."/>
            <person name="Liu W."/>
            <person name="Zhang W."/>
            <person name="Zhang H."/>
        </authorList>
    </citation>
    <scope>NUCLEOTIDE SEQUENCE [LARGE SCALE GENOMIC DNA]</scope>
    <source>
        <strain evidence="2 3">DSM 21207</strain>
    </source>
</reference>
<dbReference type="GO" id="GO:0004803">
    <property type="term" value="F:transposase activity"/>
    <property type="evidence" value="ECO:0007669"/>
    <property type="project" value="InterPro"/>
</dbReference>
<gene>
    <name evidence="2" type="ORF">RU96_GL001728</name>
</gene>
<dbReference type="InterPro" id="IPR002525">
    <property type="entry name" value="Transp_IS110-like_N"/>
</dbReference>
<name>A0A1L8R259_9ENTE</name>
<proteinExistence type="predicted"/>
<sequence>MNPLQTDGWRKGTEIRKRKNDIIDSVLIADLMRYGHLSKPYYLAKMFFSLK</sequence>
<protein>
    <recommendedName>
        <fullName evidence="1">Transposase IS110-like N-terminal domain-containing protein</fullName>
    </recommendedName>
</protein>
<dbReference type="Pfam" id="PF01548">
    <property type="entry name" value="DEDD_Tnp_IS110"/>
    <property type="match status" value="1"/>
</dbReference>
<evidence type="ECO:0000313" key="2">
    <source>
        <dbReference type="EMBL" id="OJG13842.1"/>
    </source>
</evidence>
<dbReference type="Proteomes" id="UP000182835">
    <property type="component" value="Unassembled WGS sequence"/>
</dbReference>
<feature type="domain" description="Transposase IS110-like N-terminal" evidence="1">
    <location>
        <begin position="1"/>
        <end position="41"/>
    </location>
</feature>
<organism evidence="2 3">
    <name type="scientific">Enterococcus canintestini</name>
    <dbReference type="NCBI Taxonomy" id="317010"/>
    <lineage>
        <taxon>Bacteria</taxon>
        <taxon>Bacillati</taxon>
        <taxon>Bacillota</taxon>
        <taxon>Bacilli</taxon>
        <taxon>Lactobacillales</taxon>
        <taxon>Enterococcaceae</taxon>
        <taxon>Enterococcus</taxon>
    </lineage>
</organism>
<dbReference type="GO" id="GO:0003677">
    <property type="term" value="F:DNA binding"/>
    <property type="evidence" value="ECO:0007669"/>
    <property type="project" value="InterPro"/>
</dbReference>
<comment type="caution">
    <text evidence="2">The sequence shown here is derived from an EMBL/GenBank/DDBJ whole genome shotgun (WGS) entry which is preliminary data.</text>
</comment>
<dbReference type="GO" id="GO:0006313">
    <property type="term" value="P:DNA transposition"/>
    <property type="evidence" value="ECO:0007669"/>
    <property type="project" value="InterPro"/>
</dbReference>
<evidence type="ECO:0000313" key="3">
    <source>
        <dbReference type="Proteomes" id="UP000182835"/>
    </source>
</evidence>
<evidence type="ECO:0000259" key="1">
    <source>
        <dbReference type="Pfam" id="PF01548"/>
    </source>
</evidence>
<dbReference type="EMBL" id="JXKG01000032">
    <property type="protein sequence ID" value="OJG13842.1"/>
    <property type="molecule type" value="Genomic_DNA"/>
</dbReference>
<accession>A0A1L8R259</accession>
<dbReference type="AlphaFoldDB" id="A0A1L8R259"/>